<protein>
    <submittedName>
        <fullName evidence="2">GNAT family N-acetyltransferase</fullName>
        <ecNumber evidence="2">2.3.1.-</ecNumber>
    </submittedName>
</protein>
<keyword evidence="3" id="KW-1185">Reference proteome</keyword>
<organism evidence="2 3">
    <name type="scientific">Tepidibacter hydrothermalis</name>
    <dbReference type="NCBI Taxonomy" id="3036126"/>
    <lineage>
        <taxon>Bacteria</taxon>
        <taxon>Bacillati</taxon>
        <taxon>Bacillota</taxon>
        <taxon>Clostridia</taxon>
        <taxon>Peptostreptococcales</taxon>
        <taxon>Peptostreptococcaceae</taxon>
        <taxon>Tepidibacter</taxon>
    </lineage>
</organism>
<name>A0ABY8EDC0_9FIRM</name>
<keyword evidence="2" id="KW-0012">Acyltransferase</keyword>
<proteinExistence type="predicted"/>
<feature type="domain" description="N-acetyltransferase" evidence="1">
    <location>
        <begin position="6"/>
        <end position="148"/>
    </location>
</feature>
<dbReference type="RefSeq" id="WP_277732896.1">
    <property type="nucleotide sequence ID" value="NZ_CP120733.1"/>
</dbReference>
<gene>
    <name evidence="2" type="ORF">P4S50_02330</name>
</gene>
<accession>A0ABY8EDC0</accession>
<reference evidence="2 3" key="1">
    <citation type="submission" date="2023-03" db="EMBL/GenBank/DDBJ databases">
        <title>Complete genome sequence of Tepidibacter sp. SWIR-1, isolated from a deep-sea hydrothermal vent.</title>
        <authorList>
            <person name="Li X."/>
        </authorList>
    </citation>
    <scope>NUCLEOTIDE SEQUENCE [LARGE SCALE GENOMIC DNA]</scope>
    <source>
        <strain evidence="2 3">SWIR-1</strain>
    </source>
</reference>
<dbReference type="InterPro" id="IPR000182">
    <property type="entry name" value="GNAT_dom"/>
</dbReference>
<dbReference type="EMBL" id="CP120733">
    <property type="protein sequence ID" value="WFD10931.1"/>
    <property type="molecule type" value="Genomic_DNA"/>
</dbReference>
<dbReference type="Proteomes" id="UP001222800">
    <property type="component" value="Chromosome"/>
</dbReference>
<keyword evidence="2" id="KW-0808">Transferase</keyword>
<dbReference type="CDD" id="cd04301">
    <property type="entry name" value="NAT_SF"/>
    <property type="match status" value="1"/>
</dbReference>
<dbReference type="SUPFAM" id="SSF55729">
    <property type="entry name" value="Acyl-CoA N-acyltransferases (Nat)"/>
    <property type="match status" value="1"/>
</dbReference>
<dbReference type="GO" id="GO:0016746">
    <property type="term" value="F:acyltransferase activity"/>
    <property type="evidence" value="ECO:0007669"/>
    <property type="project" value="UniProtKB-KW"/>
</dbReference>
<sequence>MNFKIKKFSELTPDELYEILRIRNEVFIIEQTCIFQDCDEKDQKSYHLFCIDNGKIIAYLRILEKGVSYSEISIGRVLVDKKHRGKGLARDILLKAIDFIENNLNEKEIRISAQNYLVDFYKSLGFSTASDMYLEDGIPHIDMFYNNTIN</sequence>
<dbReference type="Gene3D" id="3.40.630.30">
    <property type="match status" value="1"/>
</dbReference>
<dbReference type="InterPro" id="IPR016181">
    <property type="entry name" value="Acyl_CoA_acyltransferase"/>
</dbReference>
<dbReference type="PROSITE" id="PS51186">
    <property type="entry name" value="GNAT"/>
    <property type="match status" value="1"/>
</dbReference>
<evidence type="ECO:0000313" key="3">
    <source>
        <dbReference type="Proteomes" id="UP001222800"/>
    </source>
</evidence>
<evidence type="ECO:0000259" key="1">
    <source>
        <dbReference type="PROSITE" id="PS51186"/>
    </source>
</evidence>
<evidence type="ECO:0000313" key="2">
    <source>
        <dbReference type="EMBL" id="WFD10931.1"/>
    </source>
</evidence>
<dbReference type="EC" id="2.3.1.-" evidence="2"/>
<dbReference type="Pfam" id="PF13673">
    <property type="entry name" value="Acetyltransf_10"/>
    <property type="match status" value="1"/>
</dbReference>